<gene>
    <name evidence="2" type="ORF">E3T39_15545</name>
</gene>
<evidence type="ECO:0000259" key="1">
    <source>
        <dbReference type="Pfam" id="PF03551"/>
    </source>
</evidence>
<dbReference type="InterPro" id="IPR011991">
    <property type="entry name" value="ArsR-like_HTH"/>
</dbReference>
<dbReference type="InterPro" id="IPR005149">
    <property type="entry name" value="Tscrpt_reg_PadR_N"/>
</dbReference>
<dbReference type="InterPro" id="IPR036388">
    <property type="entry name" value="WH-like_DNA-bd_sf"/>
</dbReference>
<dbReference type="EMBL" id="SOHJ01000015">
    <property type="protein sequence ID" value="TFD56749.1"/>
    <property type="molecule type" value="Genomic_DNA"/>
</dbReference>
<reference evidence="2 3" key="1">
    <citation type="submission" date="2019-03" db="EMBL/GenBank/DDBJ databases">
        <title>Genomics of glacier-inhabiting Cryobacterium strains.</title>
        <authorList>
            <person name="Liu Q."/>
            <person name="Xin Y.-H."/>
        </authorList>
    </citation>
    <scope>NUCLEOTIDE SEQUENCE [LARGE SCALE GENOMIC DNA]</scope>
    <source>
        <strain evidence="2 3">Sr39</strain>
    </source>
</reference>
<feature type="domain" description="Transcription regulator PadR N-terminal" evidence="1">
    <location>
        <begin position="19"/>
        <end position="90"/>
    </location>
</feature>
<dbReference type="InterPro" id="IPR036390">
    <property type="entry name" value="WH_DNA-bd_sf"/>
</dbReference>
<evidence type="ECO:0000313" key="2">
    <source>
        <dbReference type="EMBL" id="TFD56749.1"/>
    </source>
</evidence>
<dbReference type="RefSeq" id="WP_134516806.1">
    <property type="nucleotide sequence ID" value="NZ_SOHJ01000015.1"/>
</dbReference>
<proteinExistence type="predicted"/>
<dbReference type="Proteomes" id="UP000298170">
    <property type="component" value="Unassembled WGS sequence"/>
</dbReference>
<evidence type="ECO:0000313" key="3">
    <source>
        <dbReference type="Proteomes" id="UP000298170"/>
    </source>
</evidence>
<dbReference type="AlphaFoldDB" id="A0A4R9ABI5"/>
<dbReference type="InterPro" id="IPR052509">
    <property type="entry name" value="Metal_resp_DNA-bind_regulator"/>
</dbReference>
<sequence>MAENPTSTQLRRGVVGPCILALLSSGPRFGLQLVRELDDVGQLLSSQGTVYPLLNRLHDAGFVTSYWEVNETDRPRRYYQLTEGGRLELASFQEDWERFSGSVTSLLATIPEKHNDRTRDDV</sequence>
<protein>
    <submittedName>
        <fullName evidence="2">PadR family transcriptional regulator</fullName>
    </submittedName>
</protein>
<dbReference type="SUPFAM" id="SSF46785">
    <property type="entry name" value="Winged helix' DNA-binding domain"/>
    <property type="match status" value="1"/>
</dbReference>
<comment type="caution">
    <text evidence="2">The sequence shown here is derived from an EMBL/GenBank/DDBJ whole genome shotgun (WGS) entry which is preliminary data.</text>
</comment>
<dbReference type="CDD" id="cd00090">
    <property type="entry name" value="HTH_ARSR"/>
    <property type="match status" value="1"/>
</dbReference>
<dbReference type="PANTHER" id="PTHR33169:SF14">
    <property type="entry name" value="TRANSCRIPTIONAL REGULATOR RV3488"/>
    <property type="match status" value="1"/>
</dbReference>
<dbReference type="OrthoDB" id="122286at2"/>
<dbReference type="PANTHER" id="PTHR33169">
    <property type="entry name" value="PADR-FAMILY TRANSCRIPTIONAL REGULATOR"/>
    <property type="match status" value="1"/>
</dbReference>
<dbReference type="Pfam" id="PF03551">
    <property type="entry name" value="PadR"/>
    <property type="match status" value="1"/>
</dbReference>
<dbReference type="Gene3D" id="1.10.10.10">
    <property type="entry name" value="Winged helix-like DNA-binding domain superfamily/Winged helix DNA-binding domain"/>
    <property type="match status" value="1"/>
</dbReference>
<organism evidence="2 3">
    <name type="scientific">Cryobacterium suzukii</name>
    <dbReference type="NCBI Taxonomy" id="1259198"/>
    <lineage>
        <taxon>Bacteria</taxon>
        <taxon>Bacillati</taxon>
        <taxon>Actinomycetota</taxon>
        <taxon>Actinomycetes</taxon>
        <taxon>Micrococcales</taxon>
        <taxon>Microbacteriaceae</taxon>
        <taxon>Cryobacterium</taxon>
    </lineage>
</organism>
<name>A0A4R9ABI5_9MICO</name>
<keyword evidence="3" id="KW-1185">Reference proteome</keyword>
<accession>A0A4R9ABI5</accession>